<keyword evidence="3" id="KW-0805">Transcription regulation</keyword>
<sequence>MSDICQIDTENIDIHKTDTPPVPQSLADLDFNLLKTLHVLLSEQQVTRAAQTLGRSQPAVSNALHRLREALDDDLLVRGAGGFTLTPRAEALKAPLREVMAIVETSVLKTTDFDPRSATDVLRISAPDRLTLAVVPSLAARLQRFAPKMSLDVTTADRSQALAMLNDERIDLLLGWSEDLPSHLKGELLYREPLLCVMRRGHPLAKARRRLSIDAVLSFPHVVVSATGGRTQIFDDLLATLGLRRRALVTVSNFTAIPRLLQDGDMVGVFTKLAARALVSSFGLEMRAIPAELGTVATHMVWQLRNDRNSAHVWLREQVRAVYRRLSRGA</sequence>
<dbReference type="EMBL" id="CP031417">
    <property type="protein sequence ID" value="AXK79950.1"/>
    <property type="molecule type" value="Genomic_DNA"/>
</dbReference>
<evidence type="ECO:0000256" key="5">
    <source>
        <dbReference type="ARBA" id="ARBA00023163"/>
    </source>
</evidence>
<dbReference type="OrthoDB" id="8339333at2"/>
<dbReference type="Pfam" id="PF00126">
    <property type="entry name" value="HTH_1"/>
    <property type="match status" value="1"/>
</dbReference>
<dbReference type="Gene3D" id="3.40.190.10">
    <property type="entry name" value="Periplasmic binding protein-like II"/>
    <property type="match status" value="2"/>
</dbReference>
<keyword evidence="2" id="KW-0536">Nodulation</keyword>
<keyword evidence="5" id="KW-0804">Transcription</keyword>
<comment type="similarity">
    <text evidence="1">Belongs to the LysR transcriptional regulatory family.</text>
</comment>
<dbReference type="SUPFAM" id="SSF46785">
    <property type="entry name" value="Winged helix' DNA-binding domain"/>
    <property type="match status" value="1"/>
</dbReference>
<evidence type="ECO:0000256" key="1">
    <source>
        <dbReference type="ARBA" id="ARBA00009437"/>
    </source>
</evidence>
<proteinExistence type="inferred from homology"/>
<keyword evidence="4" id="KW-0238">DNA-binding</keyword>
<dbReference type="GO" id="GO:0003677">
    <property type="term" value="F:DNA binding"/>
    <property type="evidence" value="ECO:0007669"/>
    <property type="project" value="UniProtKB-KW"/>
</dbReference>
<dbReference type="Proteomes" id="UP000254889">
    <property type="component" value="Chromosome"/>
</dbReference>
<dbReference type="PANTHER" id="PTHR30118:SF15">
    <property type="entry name" value="TRANSCRIPTIONAL REGULATORY PROTEIN"/>
    <property type="match status" value="1"/>
</dbReference>
<dbReference type="PROSITE" id="PS50931">
    <property type="entry name" value="HTH_LYSR"/>
    <property type="match status" value="1"/>
</dbReference>
<evidence type="ECO:0000256" key="3">
    <source>
        <dbReference type="ARBA" id="ARBA00023015"/>
    </source>
</evidence>
<dbReference type="InterPro" id="IPR005119">
    <property type="entry name" value="LysR_subst-bd"/>
</dbReference>
<dbReference type="InterPro" id="IPR036388">
    <property type="entry name" value="WH-like_DNA-bd_sf"/>
</dbReference>
<dbReference type="PRINTS" id="PR00039">
    <property type="entry name" value="HTHLYSR"/>
</dbReference>
<name>A0A345ZSQ3_9HYPH</name>
<evidence type="ECO:0000256" key="2">
    <source>
        <dbReference type="ARBA" id="ARBA00022458"/>
    </source>
</evidence>
<dbReference type="CDD" id="cd08417">
    <property type="entry name" value="PBP2_Nitroaromatics_like"/>
    <property type="match status" value="1"/>
</dbReference>
<reference evidence="7 8" key="1">
    <citation type="submission" date="2018-07" db="EMBL/GenBank/DDBJ databases">
        <authorList>
            <person name="Quirk P.G."/>
            <person name="Krulwich T.A."/>
        </authorList>
    </citation>
    <scope>NUCLEOTIDE SEQUENCE [LARGE SCALE GENOMIC DNA]</scope>
    <source>
        <strain evidence="7 8">CC-BB4</strain>
    </source>
</reference>
<dbReference type="GO" id="GO:0003700">
    <property type="term" value="F:DNA-binding transcription factor activity"/>
    <property type="evidence" value="ECO:0007669"/>
    <property type="project" value="InterPro"/>
</dbReference>
<gene>
    <name evidence="7" type="ORF">DW352_05105</name>
</gene>
<dbReference type="AlphaFoldDB" id="A0A345ZSQ3"/>
<protein>
    <submittedName>
        <fullName evidence="7">LysR family transcriptional regulator</fullName>
    </submittedName>
</protein>
<dbReference type="KEGG" id="ptaw:DW352_05105"/>
<feature type="domain" description="HTH lysR-type" evidence="6">
    <location>
        <begin position="29"/>
        <end position="86"/>
    </location>
</feature>
<accession>A0A345ZSQ3</accession>
<evidence type="ECO:0000256" key="4">
    <source>
        <dbReference type="ARBA" id="ARBA00023125"/>
    </source>
</evidence>
<dbReference type="InterPro" id="IPR050389">
    <property type="entry name" value="LysR-type_TF"/>
</dbReference>
<evidence type="ECO:0000313" key="8">
    <source>
        <dbReference type="Proteomes" id="UP000254889"/>
    </source>
</evidence>
<evidence type="ECO:0000313" key="7">
    <source>
        <dbReference type="EMBL" id="AXK79950.1"/>
    </source>
</evidence>
<keyword evidence="8" id="KW-1185">Reference proteome</keyword>
<dbReference type="SUPFAM" id="SSF53850">
    <property type="entry name" value="Periplasmic binding protein-like II"/>
    <property type="match status" value="1"/>
</dbReference>
<dbReference type="Pfam" id="PF03466">
    <property type="entry name" value="LysR_substrate"/>
    <property type="match status" value="1"/>
</dbReference>
<dbReference type="InterPro" id="IPR037402">
    <property type="entry name" value="YidZ_PBP2"/>
</dbReference>
<dbReference type="InterPro" id="IPR036390">
    <property type="entry name" value="WH_DNA-bd_sf"/>
</dbReference>
<dbReference type="Gene3D" id="1.10.10.10">
    <property type="entry name" value="Winged helix-like DNA-binding domain superfamily/Winged helix DNA-binding domain"/>
    <property type="match status" value="1"/>
</dbReference>
<organism evidence="7 8">
    <name type="scientific">Pseudolabrys taiwanensis</name>
    <dbReference type="NCBI Taxonomy" id="331696"/>
    <lineage>
        <taxon>Bacteria</taxon>
        <taxon>Pseudomonadati</taxon>
        <taxon>Pseudomonadota</taxon>
        <taxon>Alphaproteobacteria</taxon>
        <taxon>Hyphomicrobiales</taxon>
        <taxon>Xanthobacteraceae</taxon>
        <taxon>Pseudolabrys</taxon>
    </lineage>
</organism>
<dbReference type="PANTHER" id="PTHR30118">
    <property type="entry name" value="HTH-TYPE TRANSCRIPTIONAL REGULATOR LEUO-RELATED"/>
    <property type="match status" value="1"/>
</dbReference>
<evidence type="ECO:0000259" key="6">
    <source>
        <dbReference type="PROSITE" id="PS50931"/>
    </source>
</evidence>
<dbReference type="InterPro" id="IPR000847">
    <property type="entry name" value="LysR_HTH_N"/>
</dbReference>